<dbReference type="EMBL" id="FPCG01000011">
    <property type="protein sequence ID" value="SFV24439.1"/>
    <property type="molecule type" value="Genomic_DNA"/>
</dbReference>
<evidence type="ECO:0000256" key="1">
    <source>
        <dbReference type="SAM" id="MobiDB-lite"/>
    </source>
</evidence>
<dbReference type="SUPFAM" id="SSF46785">
    <property type="entry name" value="Winged helix' DNA-binding domain"/>
    <property type="match status" value="1"/>
</dbReference>
<evidence type="ECO:0000313" key="3">
    <source>
        <dbReference type="Proteomes" id="UP000198881"/>
    </source>
</evidence>
<dbReference type="Proteomes" id="UP000198881">
    <property type="component" value="Unassembled WGS sequence"/>
</dbReference>
<reference evidence="2 3" key="1">
    <citation type="submission" date="2016-10" db="EMBL/GenBank/DDBJ databases">
        <authorList>
            <person name="de Groot N.N."/>
        </authorList>
    </citation>
    <scope>NUCLEOTIDE SEQUENCE [LARGE SCALE GENOMIC DNA]</scope>
    <source>
        <strain evidence="2 3">CGMCC 1.7054</strain>
    </source>
</reference>
<keyword evidence="3" id="KW-1185">Reference proteome</keyword>
<sequence>MTEACWAGRIEELEQAILELLEERAEDASICPSEAARRAAAASEDGTPWRELMDLARAAARRLADEGVIEVTQGGQPVDPAAARGPIRLRTATQSRS</sequence>
<dbReference type="InterPro" id="IPR036388">
    <property type="entry name" value="WH-like_DNA-bd_sf"/>
</dbReference>
<dbReference type="RefSeq" id="WP_091698963.1">
    <property type="nucleotide sequence ID" value="NZ_FPCG01000011.1"/>
</dbReference>
<organism evidence="2 3">
    <name type="scientific">Micrococcus terreus</name>
    <dbReference type="NCBI Taxonomy" id="574650"/>
    <lineage>
        <taxon>Bacteria</taxon>
        <taxon>Bacillati</taxon>
        <taxon>Actinomycetota</taxon>
        <taxon>Actinomycetes</taxon>
        <taxon>Micrococcales</taxon>
        <taxon>Micrococcaceae</taxon>
        <taxon>Micrococcus</taxon>
    </lineage>
</organism>
<gene>
    <name evidence="2" type="ORF">SAMN04487966_11134</name>
</gene>
<evidence type="ECO:0000313" key="2">
    <source>
        <dbReference type="EMBL" id="SFV24439.1"/>
    </source>
</evidence>
<dbReference type="STRING" id="574650.SAMN04487966_11134"/>
<protein>
    <recommendedName>
        <fullName evidence="4">S-adenosylmethionine tRNA ribosyltransferase</fullName>
    </recommendedName>
</protein>
<name>A0A1I7MRF7_9MICC</name>
<dbReference type="OrthoDB" id="34459at2"/>
<evidence type="ECO:0008006" key="4">
    <source>
        <dbReference type="Google" id="ProtNLM"/>
    </source>
</evidence>
<feature type="region of interest" description="Disordered" evidence="1">
    <location>
        <begin position="74"/>
        <end position="97"/>
    </location>
</feature>
<dbReference type="Gene3D" id="1.10.10.10">
    <property type="entry name" value="Winged helix-like DNA-binding domain superfamily/Winged helix DNA-binding domain"/>
    <property type="match status" value="1"/>
</dbReference>
<dbReference type="InterPro" id="IPR021660">
    <property type="entry name" value="DUF3253"/>
</dbReference>
<accession>A0A1I7MRF7</accession>
<dbReference type="AlphaFoldDB" id="A0A1I7MRF7"/>
<dbReference type="InterPro" id="IPR036390">
    <property type="entry name" value="WH_DNA-bd_sf"/>
</dbReference>
<dbReference type="Pfam" id="PF11625">
    <property type="entry name" value="DUF3253"/>
    <property type="match status" value="1"/>
</dbReference>
<proteinExistence type="predicted"/>